<feature type="region of interest" description="Disordered" evidence="1">
    <location>
        <begin position="320"/>
        <end position="339"/>
    </location>
</feature>
<keyword evidence="4" id="KW-1185">Reference proteome</keyword>
<feature type="region of interest" description="Disordered" evidence="1">
    <location>
        <begin position="281"/>
        <end position="301"/>
    </location>
</feature>
<comment type="caution">
    <text evidence="3">The sequence shown here is derived from an EMBL/GenBank/DDBJ whole genome shotgun (WGS) entry which is preliminary data.</text>
</comment>
<dbReference type="PROSITE" id="PS50096">
    <property type="entry name" value="IQ"/>
    <property type="match status" value="1"/>
</dbReference>
<dbReference type="GO" id="GO:0005929">
    <property type="term" value="C:cilium"/>
    <property type="evidence" value="ECO:0007669"/>
    <property type="project" value="GOC"/>
</dbReference>
<feature type="compositionally biased region" description="Low complexity" evidence="1">
    <location>
        <begin position="137"/>
        <end position="150"/>
    </location>
</feature>
<accession>A0AAW0MR57</accession>
<sequence>MWDAAVFILSFTALCALRLDLLDVRTPLQHVTLNSPEVRDEYLSVFSSSDGQNRLSKGCADTTTWNILDEQPRSPAQLSPAQSSSSVQTHNKRRETSLAATFTANNRSNKGASSNQRPAFSNLLKACDDVCESSSVSKSEKNFNSSSSISPTFTTAPYRHHHSPVLTTAPHRRQQEVTAERLAPHRQRQKEVTEEEAERFIERVNRAAVTIQRWFRLQRQRRHKQDVLTQNQTQTYSQTHSQLQNQTQNQTQTHSQLHNQTQSQPDIHSKLEHLLSSKRKELEQRALSEQKTQPHKDEERKRIREERARVARLQAIQELQQQRALGEPRTEPHIDEEKKRIREERARVARQQAIQELQQKRAQSEEQERSQDWSRHTPRDRTTDRTRARPEPGPQTGPEPGPEPGPPETLGDKDHSDAPLNIDLSDLTFRAVSPVSSNHRGSSGEQEEVRGSASVEGHSRTQSKTTLTELLDSLRLLEEEPCKLQPQKSYCKDKYTGSQ</sequence>
<feature type="compositionally biased region" description="Pro residues" evidence="1">
    <location>
        <begin position="391"/>
        <end position="407"/>
    </location>
</feature>
<feature type="chain" id="PRO_5043609291" evidence="2">
    <location>
        <begin position="19"/>
        <end position="499"/>
    </location>
</feature>
<dbReference type="GO" id="GO:0035735">
    <property type="term" value="P:intraciliary transport involved in cilium assembly"/>
    <property type="evidence" value="ECO:0007669"/>
    <property type="project" value="InterPro"/>
</dbReference>
<feature type="region of interest" description="Disordered" evidence="1">
    <location>
        <begin position="344"/>
        <end position="467"/>
    </location>
</feature>
<dbReference type="GO" id="GO:0034451">
    <property type="term" value="C:centriolar satellite"/>
    <property type="evidence" value="ECO:0007669"/>
    <property type="project" value="TreeGrafter"/>
</dbReference>
<organism evidence="3 4">
    <name type="scientific">Mugilogobius chulae</name>
    <name type="common">yellowstripe goby</name>
    <dbReference type="NCBI Taxonomy" id="88201"/>
    <lineage>
        <taxon>Eukaryota</taxon>
        <taxon>Metazoa</taxon>
        <taxon>Chordata</taxon>
        <taxon>Craniata</taxon>
        <taxon>Vertebrata</taxon>
        <taxon>Euteleostomi</taxon>
        <taxon>Actinopterygii</taxon>
        <taxon>Neopterygii</taxon>
        <taxon>Teleostei</taxon>
        <taxon>Neoteleostei</taxon>
        <taxon>Acanthomorphata</taxon>
        <taxon>Gobiaria</taxon>
        <taxon>Gobiiformes</taxon>
        <taxon>Gobioidei</taxon>
        <taxon>Gobiidae</taxon>
        <taxon>Gobionellinae</taxon>
        <taxon>Mugilogobius</taxon>
    </lineage>
</organism>
<feature type="compositionally biased region" description="Basic and acidic residues" evidence="1">
    <location>
        <begin position="358"/>
        <end position="390"/>
    </location>
</feature>
<feature type="non-terminal residue" evidence="3">
    <location>
        <position position="499"/>
    </location>
</feature>
<proteinExistence type="predicted"/>
<dbReference type="PANTHER" id="PTHR31540">
    <property type="entry name" value="CENTROSOMAL PROTEIN OF 131 KDA"/>
    <property type="match status" value="1"/>
</dbReference>
<dbReference type="Proteomes" id="UP001460270">
    <property type="component" value="Unassembled WGS sequence"/>
</dbReference>
<name>A0AAW0MR57_9GOBI</name>
<feature type="compositionally biased region" description="Basic and acidic residues" evidence="1">
    <location>
        <begin position="173"/>
        <end position="183"/>
    </location>
</feature>
<evidence type="ECO:0000256" key="2">
    <source>
        <dbReference type="SAM" id="SignalP"/>
    </source>
</evidence>
<feature type="region of interest" description="Disordered" evidence="1">
    <location>
        <begin position="137"/>
        <end position="197"/>
    </location>
</feature>
<dbReference type="AlphaFoldDB" id="A0AAW0MR57"/>
<evidence type="ECO:0000313" key="4">
    <source>
        <dbReference type="Proteomes" id="UP001460270"/>
    </source>
</evidence>
<feature type="compositionally biased region" description="Polar residues" evidence="1">
    <location>
        <begin position="227"/>
        <end position="237"/>
    </location>
</feature>
<gene>
    <name evidence="3" type="ORF">WMY93_033945</name>
</gene>
<protein>
    <submittedName>
        <fullName evidence="3">Uncharacterized protein</fullName>
    </submittedName>
</protein>
<keyword evidence="2" id="KW-0732">Signal</keyword>
<feature type="region of interest" description="Disordered" evidence="1">
    <location>
        <begin position="72"/>
        <end position="93"/>
    </location>
</feature>
<dbReference type="InterPro" id="IPR030465">
    <property type="entry name" value="CEP131"/>
</dbReference>
<feature type="region of interest" description="Disordered" evidence="1">
    <location>
        <begin position="220"/>
        <end position="266"/>
    </location>
</feature>
<dbReference type="EMBL" id="JBBPFD010000301">
    <property type="protein sequence ID" value="KAK7879279.1"/>
    <property type="molecule type" value="Genomic_DNA"/>
</dbReference>
<feature type="compositionally biased region" description="Low complexity" evidence="1">
    <location>
        <begin position="74"/>
        <end position="86"/>
    </location>
</feature>
<dbReference type="PANTHER" id="PTHR31540:SF1">
    <property type="entry name" value="CENTROSOMAL PROTEIN OF 131 KDA"/>
    <property type="match status" value="1"/>
</dbReference>
<feature type="compositionally biased region" description="Low complexity" evidence="1">
    <location>
        <begin position="238"/>
        <end position="264"/>
    </location>
</feature>
<feature type="signal peptide" evidence="2">
    <location>
        <begin position="1"/>
        <end position="18"/>
    </location>
</feature>
<dbReference type="GO" id="GO:0010824">
    <property type="term" value="P:regulation of centrosome duplication"/>
    <property type="evidence" value="ECO:0007669"/>
    <property type="project" value="TreeGrafter"/>
</dbReference>
<evidence type="ECO:0000313" key="3">
    <source>
        <dbReference type="EMBL" id="KAK7879279.1"/>
    </source>
</evidence>
<feature type="compositionally biased region" description="Basic and acidic residues" evidence="1">
    <location>
        <begin position="326"/>
        <end position="339"/>
    </location>
</feature>
<evidence type="ECO:0000256" key="1">
    <source>
        <dbReference type="SAM" id="MobiDB-lite"/>
    </source>
</evidence>
<feature type="compositionally biased region" description="Polar residues" evidence="1">
    <location>
        <begin position="434"/>
        <end position="444"/>
    </location>
</feature>
<reference evidence="4" key="1">
    <citation type="submission" date="2024-04" db="EMBL/GenBank/DDBJ databases">
        <title>Salinicola lusitanus LLJ914,a marine bacterium isolated from the Okinawa Trough.</title>
        <authorList>
            <person name="Li J."/>
        </authorList>
    </citation>
    <scope>NUCLEOTIDE SEQUENCE [LARGE SCALE GENOMIC DNA]</scope>
</reference>